<sequence>MTEQEKLIGKHPTSEIFFDWCDSEDTVSTINKKHRKLSDKGIDRNTLIEKLSDWIIEHHTPPKQLERFQKKKSILSKHDFKEYVSKRMPFPIRNFTTQKGNLGEILLAEYLRSSSGLELLVYKLRFNPNVEQSMKGDDILLFDKSNIENKIIMGEAKYRTTPAKSVIDDIMDALSKDSLPISLPFVRDRLDELGEDDLADEVDDLISDVHKRNIPIVYVGFLHSNYNVSNTVETHLNTDNENLVLISYGEQNPENLIRESFDKAIEKIMR</sequence>
<dbReference type="Proteomes" id="UP001170288">
    <property type="component" value="Unassembled WGS sequence"/>
</dbReference>
<dbReference type="Pfam" id="PF08878">
    <property type="entry name" value="HamA"/>
    <property type="match status" value="1"/>
</dbReference>
<dbReference type="EMBL" id="JAPZCX010000001">
    <property type="protein sequence ID" value="MDN5069475.1"/>
    <property type="molecule type" value="Genomic_DNA"/>
</dbReference>
<feature type="domain" description="Anti-bacteriophage protein A/HamA C-terminal" evidence="1">
    <location>
        <begin position="16"/>
        <end position="263"/>
    </location>
</feature>
<dbReference type="AlphaFoldDB" id="A0AAW7PVH8"/>
<proteinExistence type="predicted"/>
<gene>
    <name evidence="2" type="ORF">O8C76_00350</name>
</gene>
<reference evidence="2" key="1">
    <citation type="submission" date="2022-12" db="EMBL/GenBank/DDBJ databases">
        <authorList>
            <person name="Uljanovas D."/>
        </authorList>
    </citation>
    <scope>NUCLEOTIDE SEQUENCE</scope>
    <source>
        <strain evidence="2">RCM69</strain>
    </source>
</reference>
<accession>A0AAW7PVH8</accession>
<dbReference type="RefSeq" id="WP_301371838.1">
    <property type="nucleotide sequence ID" value="NZ_JAPZCX010000001.1"/>
</dbReference>
<evidence type="ECO:0000259" key="1">
    <source>
        <dbReference type="Pfam" id="PF08878"/>
    </source>
</evidence>
<evidence type="ECO:0000313" key="2">
    <source>
        <dbReference type="EMBL" id="MDN5069475.1"/>
    </source>
</evidence>
<evidence type="ECO:0000313" key="3">
    <source>
        <dbReference type="Proteomes" id="UP001170288"/>
    </source>
</evidence>
<protein>
    <submittedName>
        <fullName evidence="2">SAVED domain-containing protein</fullName>
    </submittedName>
</protein>
<dbReference type="InterPro" id="IPR014976">
    <property type="entry name" value="AbpA_HamA_C"/>
</dbReference>
<organism evidence="2 3">
    <name type="scientific">Aliarcobacter butzleri</name>
    <dbReference type="NCBI Taxonomy" id="28197"/>
    <lineage>
        <taxon>Bacteria</taxon>
        <taxon>Pseudomonadati</taxon>
        <taxon>Campylobacterota</taxon>
        <taxon>Epsilonproteobacteria</taxon>
        <taxon>Campylobacterales</taxon>
        <taxon>Arcobacteraceae</taxon>
        <taxon>Aliarcobacter</taxon>
    </lineage>
</organism>
<name>A0AAW7PVH8_9BACT</name>
<reference evidence="2" key="2">
    <citation type="journal article" date="2023" name="Microorganisms">
        <title>Genomic Characterization of Arcobacter butzleri Strains Isolated from Various Sources in Lithuania.</title>
        <authorList>
            <person name="Uljanovas D."/>
            <person name="Golz G."/>
            <person name="Fleischmann S."/>
            <person name="Kudirkiene E."/>
            <person name="Kasetiene N."/>
            <person name="Grineviciene A."/>
            <person name="Tamuleviciene E."/>
            <person name="Aksomaitiene J."/>
            <person name="Alter T."/>
            <person name="Malakauskas M."/>
        </authorList>
    </citation>
    <scope>NUCLEOTIDE SEQUENCE</scope>
    <source>
        <strain evidence="2">RCM69</strain>
    </source>
</reference>
<comment type="caution">
    <text evidence="2">The sequence shown here is derived from an EMBL/GenBank/DDBJ whole genome shotgun (WGS) entry which is preliminary data.</text>
</comment>